<accession>A0AA40FDF2</accession>
<reference evidence="2" key="1">
    <citation type="submission" date="2021-10" db="EMBL/GenBank/DDBJ databases">
        <title>Melipona bicolor Genome sequencing and assembly.</title>
        <authorList>
            <person name="Araujo N.S."/>
            <person name="Arias M.C."/>
        </authorList>
    </citation>
    <scope>NUCLEOTIDE SEQUENCE</scope>
    <source>
        <strain evidence="2">USP_2M_L1-L4_2017</strain>
        <tissue evidence="2">Whole body</tissue>
    </source>
</reference>
<proteinExistence type="predicted"/>
<protein>
    <submittedName>
        <fullName evidence="2">Uncharacterized protein</fullName>
    </submittedName>
</protein>
<dbReference type="Proteomes" id="UP001177670">
    <property type="component" value="Unassembled WGS sequence"/>
</dbReference>
<sequence>MATRREGSRLLLGMACGKGQRVERGGRLGTLAPVPRERVIELINNPVREDFETPREISSPREEVTPPNGVHRPGRERDGEKDEGWGGRRTKAKREEEMCGQKGNLSGANQTEGLPEPERARNSWQNTT</sequence>
<name>A0AA40FDF2_9HYME</name>
<evidence type="ECO:0000256" key="1">
    <source>
        <dbReference type="SAM" id="MobiDB-lite"/>
    </source>
</evidence>
<gene>
    <name evidence="2" type="ORF">K0M31_017116</name>
</gene>
<organism evidence="2 3">
    <name type="scientific">Melipona bicolor</name>
    <dbReference type="NCBI Taxonomy" id="60889"/>
    <lineage>
        <taxon>Eukaryota</taxon>
        <taxon>Metazoa</taxon>
        <taxon>Ecdysozoa</taxon>
        <taxon>Arthropoda</taxon>
        <taxon>Hexapoda</taxon>
        <taxon>Insecta</taxon>
        <taxon>Pterygota</taxon>
        <taxon>Neoptera</taxon>
        <taxon>Endopterygota</taxon>
        <taxon>Hymenoptera</taxon>
        <taxon>Apocrita</taxon>
        <taxon>Aculeata</taxon>
        <taxon>Apoidea</taxon>
        <taxon>Anthophila</taxon>
        <taxon>Apidae</taxon>
        <taxon>Melipona</taxon>
    </lineage>
</organism>
<comment type="caution">
    <text evidence="2">The sequence shown here is derived from an EMBL/GenBank/DDBJ whole genome shotgun (WGS) entry which is preliminary data.</text>
</comment>
<feature type="compositionally biased region" description="Polar residues" evidence="1">
    <location>
        <begin position="103"/>
        <end position="112"/>
    </location>
</feature>
<feature type="compositionally biased region" description="Basic and acidic residues" evidence="1">
    <location>
        <begin position="73"/>
        <end position="86"/>
    </location>
</feature>
<feature type="region of interest" description="Disordered" evidence="1">
    <location>
        <begin position="49"/>
        <end position="128"/>
    </location>
</feature>
<keyword evidence="3" id="KW-1185">Reference proteome</keyword>
<evidence type="ECO:0000313" key="2">
    <source>
        <dbReference type="EMBL" id="KAK1116963.1"/>
    </source>
</evidence>
<dbReference type="AlphaFoldDB" id="A0AA40FDF2"/>
<dbReference type="EMBL" id="JAHYIQ010000058">
    <property type="protein sequence ID" value="KAK1116963.1"/>
    <property type="molecule type" value="Genomic_DNA"/>
</dbReference>
<evidence type="ECO:0000313" key="3">
    <source>
        <dbReference type="Proteomes" id="UP001177670"/>
    </source>
</evidence>
<feature type="compositionally biased region" description="Basic and acidic residues" evidence="1">
    <location>
        <begin position="49"/>
        <end position="64"/>
    </location>
</feature>